<evidence type="ECO:0000256" key="9">
    <source>
        <dbReference type="SAM" id="Coils"/>
    </source>
</evidence>
<keyword evidence="9" id="KW-0175">Coiled coil</keyword>
<proteinExistence type="predicted"/>
<dbReference type="PROSITE" id="PS51115">
    <property type="entry name" value="LAMININ_IVA"/>
    <property type="match status" value="1"/>
</dbReference>
<evidence type="ECO:0000259" key="12">
    <source>
        <dbReference type="PROSITE" id="PS51115"/>
    </source>
</evidence>
<feature type="coiled-coil region" evidence="9">
    <location>
        <begin position="817"/>
        <end position="858"/>
    </location>
</feature>
<feature type="disulfide bond" evidence="8">
    <location>
        <begin position="481"/>
        <end position="490"/>
    </location>
</feature>
<evidence type="ECO:0000256" key="3">
    <source>
        <dbReference type="ARBA" id="ARBA00022737"/>
    </source>
</evidence>
<dbReference type="CDD" id="cd00055">
    <property type="entry name" value="EGF_Lam"/>
    <property type="match status" value="4"/>
</dbReference>
<dbReference type="GO" id="GO:0009887">
    <property type="term" value="P:animal organ morphogenesis"/>
    <property type="evidence" value="ECO:0007669"/>
    <property type="project" value="TreeGrafter"/>
</dbReference>
<comment type="caution">
    <text evidence="13">The sequence shown here is derived from an EMBL/GenBank/DDBJ whole genome shotgun (WGS) entry which is preliminary data.</text>
</comment>
<keyword evidence="3" id="KW-0677">Repeat</keyword>
<dbReference type="InterPro" id="IPR000742">
    <property type="entry name" value="EGF"/>
</dbReference>
<dbReference type="PROSITE" id="PS01248">
    <property type="entry name" value="EGF_LAM_1"/>
    <property type="match status" value="3"/>
</dbReference>
<evidence type="ECO:0000313" key="13">
    <source>
        <dbReference type="EMBL" id="KAG5285562.1"/>
    </source>
</evidence>
<organism evidence="13 14">
    <name type="scientific">Alosa alosa</name>
    <name type="common">allis shad</name>
    <dbReference type="NCBI Taxonomy" id="278164"/>
    <lineage>
        <taxon>Eukaryota</taxon>
        <taxon>Metazoa</taxon>
        <taxon>Chordata</taxon>
        <taxon>Craniata</taxon>
        <taxon>Vertebrata</taxon>
        <taxon>Euteleostomi</taxon>
        <taxon>Actinopterygii</taxon>
        <taxon>Neopterygii</taxon>
        <taxon>Teleostei</taxon>
        <taxon>Clupei</taxon>
        <taxon>Clupeiformes</taxon>
        <taxon>Clupeoidei</taxon>
        <taxon>Clupeidae</taxon>
        <taxon>Alosa</taxon>
    </lineage>
</organism>
<dbReference type="FunFam" id="2.10.25.10:FF:000188">
    <property type="entry name" value="Laminin subunit gamma 2"/>
    <property type="match status" value="2"/>
</dbReference>
<evidence type="ECO:0000256" key="7">
    <source>
        <dbReference type="ARBA" id="ARBA00023292"/>
    </source>
</evidence>
<keyword evidence="6" id="KW-0325">Glycoprotein</keyword>
<evidence type="ECO:0000313" key="14">
    <source>
        <dbReference type="Proteomes" id="UP000823561"/>
    </source>
</evidence>
<accession>A0AAV6HJB4</accession>
<dbReference type="GO" id="GO:0005604">
    <property type="term" value="C:basement membrane"/>
    <property type="evidence" value="ECO:0007669"/>
    <property type="project" value="UniProtKB-SubCell"/>
</dbReference>
<keyword evidence="14" id="KW-1185">Reference proteome</keyword>
<dbReference type="InterPro" id="IPR000034">
    <property type="entry name" value="Laminin_IV"/>
</dbReference>
<evidence type="ECO:0000256" key="6">
    <source>
        <dbReference type="ARBA" id="ARBA00023180"/>
    </source>
</evidence>
<dbReference type="PRINTS" id="PR00011">
    <property type="entry name" value="EGFLAMININ"/>
</dbReference>
<dbReference type="EMBL" id="JADWDJ010000001">
    <property type="protein sequence ID" value="KAG5285562.1"/>
    <property type="molecule type" value="Genomic_DNA"/>
</dbReference>
<feature type="domain" description="Laminin IV type A" evidence="12">
    <location>
        <begin position="153"/>
        <end position="324"/>
    </location>
</feature>
<evidence type="ECO:0000256" key="8">
    <source>
        <dbReference type="PROSITE-ProRule" id="PRU00460"/>
    </source>
</evidence>
<dbReference type="PANTHER" id="PTHR10574">
    <property type="entry name" value="NETRIN/LAMININ-RELATED"/>
    <property type="match status" value="1"/>
</dbReference>
<feature type="coiled-coil region" evidence="9">
    <location>
        <begin position="587"/>
        <end position="670"/>
    </location>
</feature>
<dbReference type="SUPFAM" id="SSF57196">
    <property type="entry name" value="EGF/Laminin"/>
    <property type="match status" value="4"/>
</dbReference>
<dbReference type="Proteomes" id="UP000823561">
    <property type="component" value="Chromosome 1"/>
</dbReference>
<dbReference type="SMART" id="SM00181">
    <property type="entry name" value="EGF"/>
    <property type="match status" value="5"/>
</dbReference>
<evidence type="ECO:0000256" key="2">
    <source>
        <dbReference type="ARBA" id="ARBA00022729"/>
    </source>
</evidence>
<dbReference type="SMART" id="SM00281">
    <property type="entry name" value="LamB"/>
    <property type="match status" value="1"/>
</dbReference>
<dbReference type="GO" id="GO:0009888">
    <property type="term" value="P:tissue development"/>
    <property type="evidence" value="ECO:0007669"/>
    <property type="project" value="TreeGrafter"/>
</dbReference>
<keyword evidence="4" id="KW-0084">Basement membrane</keyword>
<dbReference type="PROSITE" id="PS50027">
    <property type="entry name" value="EGF_LAM_2"/>
    <property type="match status" value="1"/>
</dbReference>
<feature type="signal peptide" evidence="10">
    <location>
        <begin position="1"/>
        <end position="19"/>
    </location>
</feature>
<keyword evidence="7 8" id="KW-0424">Laminin EGF-like domain</keyword>
<feature type="domain" description="Laminin EGF-like" evidence="11">
    <location>
        <begin position="457"/>
        <end position="508"/>
    </location>
</feature>
<comment type="subcellular location">
    <subcellularLocation>
        <location evidence="1">Secreted</location>
        <location evidence="1">Extracellular space</location>
        <location evidence="1">Extracellular matrix</location>
        <location evidence="1">Basement membrane</location>
    </subcellularLocation>
</comment>
<name>A0AAV6HJB4_9TELE</name>
<keyword evidence="5 8" id="KW-1015">Disulfide bond</keyword>
<evidence type="ECO:0000256" key="4">
    <source>
        <dbReference type="ARBA" id="ARBA00022869"/>
    </source>
</evidence>
<dbReference type="InterPro" id="IPR050440">
    <property type="entry name" value="Laminin/Netrin_ECM"/>
</dbReference>
<dbReference type="InterPro" id="IPR002049">
    <property type="entry name" value="LE_dom"/>
</dbReference>
<dbReference type="Pfam" id="PF24973">
    <property type="entry name" value="EGF_LMN_ATRN"/>
    <property type="match status" value="1"/>
</dbReference>
<feature type="chain" id="PRO_5043955567" description="Laminin subunit gamma-2-like" evidence="10">
    <location>
        <begin position="20"/>
        <end position="1118"/>
    </location>
</feature>
<dbReference type="AlphaFoldDB" id="A0AAV6HJB4"/>
<keyword evidence="4" id="KW-0272">Extracellular matrix</keyword>
<comment type="caution">
    <text evidence="8">Lacks conserved residue(s) required for the propagation of feature annotation.</text>
</comment>
<sequence length="1118" mass="120034">MRSVGIFLCMVFISFPVHGTYRHGKNSCQCNGKALYCVMDAGGLRCVKCTGNTEGRHCESCKEGFYHQAAGKSCISCNCSPTGSLGPRCDSEGRCSCKAGFTGEKCDRTPLNLKCRGQTNSQDCLPCFCNGHSSDCSKAAGYSVHNITSSFQKDDEGWHVATAQGVTPPSVHFRWSHTHGDLEAISKDILPIYFYAPSSYLGNQILSYGQNLSFSLRLDRGTRRPSVSDVVLQGAGLQVSASLGDLRTVVACAKKISYTFRLDEKPGSKWQPELSSLQFQKLLSNLTAIMIRGTFGENGRGYLDNVSLVSARKGTGTPADWVEKCSCPTGYEGQFCERCAPGYKRHSSDSSPLGSCVPCACQAGTCDPETGECYSSDDDSLGQSCPTGSYNNPQRPNTCLPCSCPGGSGCSVMSGTLQVKCDRCPLGTSGSRCHVCANGFYGDPLGERGIVRPCQPCQCNGHVDLRLVGSCHSTTGECLRCQNKTSGPSCENCLPGFYHSNPRDACKACACDPMGSFAQDCSDAGQCDCRPGYEGLRCHQSSCPSCFDPLKSKIDNYAGKVREIEALFNEIASGKVPVNDAQMERSVRALEDVVADMQRKAEKLSEMERSLEVRLNKVSGTQLGEDRDIQSLAETMDNIKLQEQQYKRQVSAIQQLVQSAKLKLQQAKQELRQAEFPSGDAAVGSDSLTGLVQKATTLAEKHQGRADFIEKTANSALSDAEKALNLMRTAMTGENKVKEQIVNLKALYEKKGSEVKAMQNEASGLITTATGESDIAANTLKQISSLVLPQPPTEDMATLVGSLNSLKKWMEGNLTAYQELQKDVDADQSEAESLLAQAKAAQQKYDKLLGRADAAKAVADLALKGINDNMSGVEDALETLRGFDDKISENKALAEDAISKLPGINGTIRNAVTTNAQTMSVLDSVDTPYNGALGTISTLGEIVTRLEGMPDVVTLSTELERNAGVLRGDVDGLQDRADDVLNAIKEETKIAEAQKDTVLQVAEDATTALGNAEGTRTAVGETLKTVTDLLNAFGSTSGPVDLNKVNELQAAVNTATTRVAGELLPRLKELEDIDARQKTALSNLSANIDAIMADIENLEDIRARIPNGCFNAPPIERP</sequence>
<protein>
    <recommendedName>
        <fullName evidence="15">Laminin subunit gamma-2-like</fullName>
    </recommendedName>
</protein>
<evidence type="ECO:0000259" key="11">
    <source>
        <dbReference type="PROSITE" id="PS50027"/>
    </source>
</evidence>
<dbReference type="Pfam" id="PF00053">
    <property type="entry name" value="EGF_laminin"/>
    <property type="match status" value="5"/>
</dbReference>
<keyword evidence="2 10" id="KW-0732">Signal</keyword>
<evidence type="ECO:0000256" key="10">
    <source>
        <dbReference type="SAM" id="SignalP"/>
    </source>
</evidence>
<keyword evidence="4" id="KW-0964">Secreted</keyword>
<evidence type="ECO:0008006" key="15">
    <source>
        <dbReference type="Google" id="ProtNLM"/>
    </source>
</evidence>
<dbReference type="InterPro" id="IPR056863">
    <property type="entry name" value="LMN_ATRN_NET-like_EGF"/>
</dbReference>
<dbReference type="Pfam" id="PF00052">
    <property type="entry name" value="Laminin_B"/>
    <property type="match status" value="1"/>
</dbReference>
<dbReference type="Gene3D" id="2.10.25.10">
    <property type="entry name" value="Laminin"/>
    <property type="match status" value="3"/>
</dbReference>
<dbReference type="SMART" id="SM00180">
    <property type="entry name" value="EGF_Lam"/>
    <property type="match status" value="6"/>
</dbReference>
<evidence type="ECO:0000256" key="1">
    <source>
        <dbReference type="ARBA" id="ARBA00004302"/>
    </source>
</evidence>
<dbReference type="Gene3D" id="2.170.300.10">
    <property type="entry name" value="Tie2 ligand-binding domain superfamily"/>
    <property type="match status" value="1"/>
</dbReference>
<reference evidence="13 14" key="1">
    <citation type="submission" date="2020-10" db="EMBL/GenBank/DDBJ databases">
        <title>Chromosome-scale genome assembly of the Allis shad, Alosa alosa.</title>
        <authorList>
            <person name="Margot Z."/>
            <person name="Christophe K."/>
            <person name="Cabau C."/>
            <person name="Louis A."/>
            <person name="Berthelot C."/>
            <person name="Parey E."/>
            <person name="Roest Crollius H."/>
            <person name="Montfort J."/>
            <person name="Robinson-Rechavi M."/>
            <person name="Bucao C."/>
            <person name="Bouchez O."/>
            <person name="Gislard M."/>
            <person name="Lluch J."/>
            <person name="Milhes M."/>
            <person name="Lampietro C."/>
            <person name="Lopez Roques C."/>
            <person name="Donnadieu C."/>
            <person name="Braasch I."/>
            <person name="Desvignes T."/>
            <person name="Postlethwait J."/>
            <person name="Bobe J."/>
            <person name="Guiguen Y."/>
        </authorList>
    </citation>
    <scope>NUCLEOTIDE SEQUENCE [LARGE SCALE GENOMIC DNA]</scope>
    <source>
        <strain evidence="13">M-15738</strain>
        <tissue evidence="13">Blood</tissue>
    </source>
</reference>
<dbReference type="PANTHER" id="PTHR10574:SF270">
    <property type="entry name" value="LAMININ SUBUNIT GAMMA-1"/>
    <property type="match status" value="1"/>
</dbReference>
<gene>
    <name evidence="13" type="ORF">AALO_G00004820</name>
</gene>
<dbReference type="GO" id="GO:0007411">
    <property type="term" value="P:axon guidance"/>
    <property type="evidence" value="ECO:0007669"/>
    <property type="project" value="TreeGrafter"/>
</dbReference>
<evidence type="ECO:0000256" key="5">
    <source>
        <dbReference type="ARBA" id="ARBA00023157"/>
    </source>
</evidence>